<sequence length="38" mass="4341">MNNLIFISHQQVQDPKQINNSNIVTMPMYTCSGFIITV</sequence>
<gene>
    <name evidence="1" type="ORF">SAMN05216498_0082</name>
</gene>
<name>A0A1H0EVL5_9BACI</name>
<keyword evidence="2" id="KW-1185">Reference proteome</keyword>
<reference evidence="1 2" key="1">
    <citation type="submission" date="2016-10" db="EMBL/GenBank/DDBJ databases">
        <authorList>
            <person name="de Groot N.N."/>
        </authorList>
    </citation>
    <scope>NUCLEOTIDE SEQUENCE [LARGE SCALE GENOMIC DNA]</scope>
    <source>
        <strain evidence="1 2">CGMCC 1.3442</strain>
    </source>
</reference>
<dbReference type="Proteomes" id="UP000199334">
    <property type="component" value="Unassembled WGS sequence"/>
</dbReference>
<protein>
    <submittedName>
        <fullName evidence="1">Uncharacterized protein</fullName>
    </submittedName>
</protein>
<proteinExistence type="predicted"/>
<dbReference type="AlphaFoldDB" id="A0A1H0EVL5"/>
<dbReference type="EMBL" id="FNIG01000010">
    <property type="protein sequence ID" value="SDN86431.1"/>
    <property type="molecule type" value="Genomic_DNA"/>
</dbReference>
<organism evidence="1 2">
    <name type="scientific">Tenuibacillus multivorans</name>
    <dbReference type="NCBI Taxonomy" id="237069"/>
    <lineage>
        <taxon>Bacteria</taxon>
        <taxon>Bacillati</taxon>
        <taxon>Bacillota</taxon>
        <taxon>Bacilli</taxon>
        <taxon>Bacillales</taxon>
        <taxon>Bacillaceae</taxon>
        <taxon>Tenuibacillus</taxon>
    </lineage>
</organism>
<evidence type="ECO:0000313" key="2">
    <source>
        <dbReference type="Proteomes" id="UP000199334"/>
    </source>
</evidence>
<evidence type="ECO:0000313" key="1">
    <source>
        <dbReference type="EMBL" id="SDN86431.1"/>
    </source>
</evidence>
<dbReference type="STRING" id="237069.SAMN05216498_0082"/>
<accession>A0A1H0EVL5</accession>